<dbReference type="STRING" id="113562.SAMN04489716_6375"/>
<organism evidence="1 2">
    <name type="scientific">Actinoplanes derwentensis</name>
    <dbReference type="NCBI Taxonomy" id="113562"/>
    <lineage>
        <taxon>Bacteria</taxon>
        <taxon>Bacillati</taxon>
        <taxon>Actinomycetota</taxon>
        <taxon>Actinomycetes</taxon>
        <taxon>Micromonosporales</taxon>
        <taxon>Micromonosporaceae</taxon>
        <taxon>Actinoplanes</taxon>
    </lineage>
</organism>
<gene>
    <name evidence="1" type="ORF">SAMN04489716_6375</name>
</gene>
<evidence type="ECO:0000313" key="1">
    <source>
        <dbReference type="EMBL" id="SDT72295.1"/>
    </source>
</evidence>
<dbReference type="RefSeq" id="WP_092549404.1">
    <property type="nucleotide sequence ID" value="NZ_BOMJ01000012.1"/>
</dbReference>
<keyword evidence="2" id="KW-1185">Reference proteome</keyword>
<dbReference type="AlphaFoldDB" id="A0A1H2CP35"/>
<dbReference type="Proteomes" id="UP000198688">
    <property type="component" value="Chromosome I"/>
</dbReference>
<name>A0A1H2CP35_9ACTN</name>
<reference evidence="1 2" key="1">
    <citation type="submission" date="2016-10" db="EMBL/GenBank/DDBJ databases">
        <authorList>
            <person name="de Groot N.N."/>
        </authorList>
    </citation>
    <scope>NUCLEOTIDE SEQUENCE [LARGE SCALE GENOMIC DNA]</scope>
    <source>
        <strain evidence="1 2">DSM 43941</strain>
    </source>
</reference>
<proteinExistence type="predicted"/>
<sequence>MTVSLSDGRHPLVWYAWDVFGQSTMVTRYVTVDHTKPTLAVTKAPKNKAKIKVQLRAYDRAGNVRTTAARIWTR</sequence>
<evidence type="ECO:0000313" key="2">
    <source>
        <dbReference type="Proteomes" id="UP000198688"/>
    </source>
</evidence>
<accession>A0A1H2CP35</accession>
<dbReference type="EMBL" id="LT629758">
    <property type="protein sequence ID" value="SDT72295.1"/>
    <property type="molecule type" value="Genomic_DNA"/>
</dbReference>
<protein>
    <submittedName>
        <fullName evidence="1">Uncharacterized protein</fullName>
    </submittedName>
</protein>